<dbReference type="InterPro" id="IPR002119">
    <property type="entry name" value="Histone_H2A"/>
</dbReference>
<dbReference type="GO" id="GO:0003677">
    <property type="term" value="F:DNA binding"/>
    <property type="evidence" value="ECO:0007669"/>
    <property type="project" value="UniProtKB-KW"/>
</dbReference>
<dbReference type="Pfam" id="PF00125">
    <property type="entry name" value="Histone"/>
    <property type="match status" value="1"/>
</dbReference>
<dbReference type="GO" id="GO:0030527">
    <property type="term" value="F:structural constituent of chromatin"/>
    <property type="evidence" value="ECO:0007669"/>
    <property type="project" value="InterPro"/>
</dbReference>
<feature type="domain" description="Core Histone H2A/H2B/H3" evidence="11">
    <location>
        <begin position="22"/>
        <end position="101"/>
    </location>
</feature>
<dbReference type="Proteomes" id="UP000694545">
    <property type="component" value="Unplaced"/>
</dbReference>
<dbReference type="PROSITE" id="PS00046">
    <property type="entry name" value="HISTONE_H2A"/>
    <property type="match status" value="1"/>
</dbReference>
<comment type="subunit">
    <text evidence="9">The nucleosome is a histone octamer containing two molecules each of H2A, H2B, H3 and H4 assembled in one H3-H4 heterotetramer and two H2A-H2B heterodimers. The octamer wraps approximately 147 bp of DNA.</text>
</comment>
<reference evidence="12" key="1">
    <citation type="submission" date="2025-08" db="UniProtKB">
        <authorList>
            <consortium name="Ensembl"/>
        </authorList>
    </citation>
    <scope>IDENTIFICATION</scope>
</reference>
<keyword evidence="4 9" id="KW-0158">Chromosome</keyword>
<comment type="subcellular location">
    <subcellularLocation>
        <location evidence="2">Chromosome</location>
    </subcellularLocation>
    <subcellularLocation>
        <location evidence="1 9">Nucleus</location>
    </subcellularLocation>
</comment>
<keyword evidence="13" id="KW-1185">Reference proteome</keyword>
<evidence type="ECO:0000256" key="4">
    <source>
        <dbReference type="ARBA" id="ARBA00022454"/>
    </source>
</evidence>
<dbReference type="GO" id="GO:0046982">
    <property type="term" value="F:protein heterodimerization activity"/>
    <property type="evidence" value="ECO:0007669"/>
    <property type="project" value="InterPro"/>
</dbReference>
<dbReference type="CDD" id="cd00074">
    <property type="entry name" value="HFD_H2A"/>
    <property type="match status" value="1"/>
</dbReference>
<name>A0A8D2Q5A6_VARKO</name>
<keyword evidence="8 9" id="KW-0544">Nucleosome core</keyword>
<dbReference type="PANTHER" id="PTHR23430">
    <property type="entry name" value="HISTONE H2A"/>
    <property type="match status" value="1"/>
</dbReference>
<evidence type="ECO:0000259" key="11">
    <source>
        <dbReference type="Pfam" id="PF00125"/>
    </source>
</evidence>
<feature type="compositionally biased region" description="Basic residues" evidence="10">
    <location>
        <begin position="132"/>
        <end position="141"/>
    </location>
</feature>
<evidence type="ECO:0000256" key="8">
    <source>
        <dbReference type="ARBA" id="ARBA00023269"/>
    </source>
</evidence>
<evidence type="ECO:0000256" key="1">
    <source>
        <dbReference type="ARBA" id="ARBA00004123"/>
    </source>
</evidence>
<dbReference type="Gene3D" id="1.10.20.10">
    <property type="entry name" value="Histone, subunit A"/>
    <property type="match status" value="1"/>
</dbReference>
<evidence type="ECO:0000313" key="13">
    <source>
        <dbReference type="Proteomes" id="UP000694545"/>
    </source>
</evidence>
<dbReference type="SMART" id="SM00414">
    <property type="entry name" value="H2A"/>
    <property type="match status" value="1"/>
</dbReference>
<dbReference type="Ensembl" id="ENSVKKT00000021126.1">
    <property type="protein sequence ID" value="ENSVKKP00000020620.1"/>
    <property type="gene ID" value="ENSVKKG00000013857.1"/>
</dbReference>
<protein>
    <recommendedName>
        <fullName evidence="9">Histone H2A</fullName>
    </recommendedName>
</protein>
<accession>A0A8D2Q5A6</accession>
<evidence type="ECO:0000256" key="10">
    <source>
        <dbReference type="SAM" id="MobiDB-lite"/>
    </source>
</evidence>
<evidence type="ECO:0000256" key="5">
    <source>
        <dbReference type="ARBA" id="ARBA00022990"/>
    </source>
</evidence>
<dbReference type="InterPro" id="IPR007125">
    <property type="entry name" value="H2A/H2B/H3"/>
</dbReference>
<comment type="similarity">
    <text evidence="3 9">Belongs to the histone H2A family.</text>
</comment>
<dbReference type="OMA" id="MSDDQCD"/>
<evidence type="ECO:0000256" key="7">
    <source>
        <dbReference type="ARBA" id="ARBA00023242"/>
    </source>
</evidence>
<feature type="region of interest" description="Disordered" evidence="10">
    <location>
        <begin position="118"/>
        <end position="150"/>
    </location>
</feature>
<keyword evidence="5" id="KW-0007">Acetylation</keyword>
<evidence type="ECO:0000256" key="6">
    <source>
        <dbReference type="ARBA" id="ARBA00023125"/>
    </source>
</evidence>
<evidence type="ECO:0000313" key="12">
    <source>
        <dbReference type="Ensembl" id="ENSVKKP00000020620.1"/>
    </source>
</evidence>
<dbReference type="SUPFAM" id="SSF47113">
    <property type="entry name" value="Histone-fold"/>
    <property type="match status" value="1"/>
</dbReference>
<sequence length="150" mass="16379">MLPALSCLCKDLGQGFLTTPSHRERRPKTSRSCRAGLIFPVSRIDRFLRRGDFAERVGAGASVYMAAVLQYLTYDIVDIAGKIAESDHKRRIAPRHLQQAISSDSELHCLLGGIVLPQGKAPPKSQPATTSRKGRSKRSKAVRAQNVVAA</sequence>
<dbReference type="InterPro" id="IPR032458">
    <property type="entry name" value="Histone_H2A_CS"/>
</dbReference>
<dbReference type="GO" id="GO:0000786">
    <property type="term" value="C:nucleosome"/>
    <property type="evidence" value="ECO:0007669"/>
    <property type="project" value="UniProtKB-KW"/>
</dbReference>
<keyword evidence="7 9" id="KW-0539">Nucleus</keyword>
<dbReference type="AlphaFoldDB" id="A0A8D2Q5A6"/>
<proteinExistence type="inferred from homology"/>
<evidence type="ECO:0000256" key="9">
    <source>
        <dbReference type="RuleBase" id="RU003767"/>
    </source>
</evidence>
<evidence type="ECO:0000256" key="2">
    <source>
        <dbReference type="ARBA" id="ARBA00004286"/>
    </source>
</evidence>
<reference evidence="12" key="2">
    <citation type="submission" date="2025-09" db="UniProtKB">
        <authorList>
            <consortium name="Ensembl"/>
        </authorList>
    </citation>
    <scope>IDENTIFICATION</scope>
</reference>
<dbReference type="FunFam" id="1.10.20.10:FF:000086">
    <property type="entry name" value="Histone H2A"/>
    <property type="match status" value="1"/>
</dbReference>
<keyword evidence="6 9" id="KW-0238">DNA-binding</keyword>
<organism evidence="12 13">
    <name type="scientific">Varanus komodoensis</name>
    <name type="common">Komodo dragon</name>
    <dbReference type="NCBI Taxonomy" id="61221"/>
    <lineage>
        <taxon>Eukaryota</taxon>
        <taxon>Metazoa</taxon>
        <taxon>Chordata</taxon>
        <taxon>Craniata</taxon>
        <taxon>Vertebrata</taxon>
        <taxon>Euteleostomi</taxon>
        <taxon>Lepidosauria</taxon>
        <taxon>Squamata</taxon>
        <taxon>Bifurcata</taxon>
        <taxon>Unidentata</taxon>
        <taxon>Episquamata</taxon>
        <taxon>Toxicofera</taxon>
        <taxon>Anguimorpha</taxon>
        <taxon>Paleoanguimorpha</taxon>
        <taxon>Varanoidea</taxon>
        <taxon>Varanidae</taxon>
        <taxon>Varanus</taxon>
    </lineage>
</organism>
<dbReference type="PRINTS" id="PR00620">
    <property type="entry name" value="HISTONEH2A"/>
</dbReference>
<dbReference type="GO" id="GO:0005634">
    <property type="term" value="C:nucleus"/>
    <property type="evidence" value="ECO:0007669"/>
    <property type="project" value="UniProtKB-SubCell"/>
</dbReference>
<dbReference type="InterPro" id="IPR009072">
    <property type="entry name" value="Histone-fold"/>
</dbReference>
<evidence type="ECO:0000256" key="3">
    <source>
        <dbReference type="ARBA" id="ARBA00010691"/>
    </source>
</evidence>